<name>A0A368JNX2_9BACT</name>
<feature type="chain" id="PRO_5016727672" evidence="2">
    <location>
        <begin position="32"/>
        <end position="1109"/>
    </location>
</feature>
<evidence type="ECO:0000256" key="1">
    <source>
        <dbReference type="ARBA" id="ARBA00022729"/>
    </source>
</evidence>
<evidence type="ECO:0000256" key="2">
    <source>
        <dbReference type="SAM" id="SignalP"/>
    </source>
</evidence>
<accession>A0A368JNX2</accession>
<dbReference type="AlphaFoldDB" id="A0A368JNX2"/>
<feature type="signal peptide" evidence="2">
    <location>
        <begin position="1"/>
        <end position="31"/>
    </location>
</feature>
<keyword evidence="5" id="KW-1185">Reference proteome</keyword>
<organism evidence="4 5">
    <name type="scientific">Larkinella punicea</name>
    <dbReference type="NCBI Taxonomy" id="2315727"/>
    <lineage>
        <taxon>Bacteria</taxon>
        <taxon>Pseudomonadati</taxon>
        <taxon>Bacteroidota</taxon>
        <taxon>Cytophagia</taxon>
        <taxon>Cytophagales</taxon>
        <taxon>Spirosomataceae</taxon>
        <taxon>Larkinella</taxon>
    </lineage>
</organism>
<dbReference type="InterPro" id="IPR011519">
    <property type="entry name" value="UnbV_ASPIC"/>
</dbReference>
<sequence>MITTVHFLRIARLSGLIICLIGLLTAQPALAQFTLLNSQQTGVKFVNKLVETEKNNVLAYEYFYNGGGVAVGDLNNDGLPDLYFTGNMVADRMYVNQGSLKFRDISSSAGIGKGLGWKTGVTLVDINRDGWLDIYVCYSGSGRPEQRRNRLYINNKNLTFTDQAAQYGLDLPTHSTQAAFFDYDKDGDLDCFLLNHNIKDFKRFDAAAVKAMRDEFAGDRLLRNDDGKFVDVSEAAGIKGNPIGFGLGVAIADINLDGWPDIYVSNDYIEQDYLYLNDGKGHFYDSLEKSVGHLSYFSMGNEVTDINNDGWPDIFTLDMLPEDNRRQKLLYGPENYETYQNMLRNGFDHQLMRNMLQLHTGVKKENGFLVPKFSEIGQLAGISNTDWSWCPLFADFDNDGWKDLYVTNGYLRDYTNMDFMKFYADQQLKIARGDSTAMMDILRQMPSTTTQHYIFRNTGQLTFENKVKAWGMDQKALSNGAVYADLDNDGDLEIITNNINVPPSIYRNDSRVSEQHYLQVQLGNGSATLAAGAKVWVYSQGMAQYQEFNPSRGFQSCMYTPLHFGVGKATTVDSLRIVWPNDRMQVLRGVKANQKLVLKPEEAAGKYDWNKTVSEKPVFTEVLTDSLPYRHTEDAYNDFKRQLLIPNMLSFQGPHLAKADVNGDGLIDLYATGAKGQPGSLLIQEKSGQWKPVPQPAFDADKMHEDTDALFFDADGDGDPDLYVASGGFAYLPDDLLLQDRLYLNDGKGNFTRQTGALPDETISDGCVVSLDFDKDGDLDLFVGGRVIPGRYPEPTSSRILINDGKGIFTDKTAQLAPFLTKIGLVTDAVALDLDQDGWQDLVLVGEWMPVTVLKNNAGKLFTHSLIRSFTHSSGWWNRIETADLDNDGDLDLVVGNFGRNSQMKPTETEPVTMVYGDFDQNEAIDPFLCYYNQGRSYPLVSRDEALNQLFPLRRKFPTYQSFADATLKEILTPEQLTRADTLQATTFSSILLENKGDGTFAKHDLPVEAQFAPIFALALVDYDGDGLKDLLVGGNQSFTRIKIGKMDANYGSLFKNNGTFRFSYVPQSKAGFRVEGDVRDLVVLEQNDTLTILFGRNNDSIRVYQKTR</sequence>
<dbReference type="PANTHER" id="PTHR16026:SF0">
    <property type="entry name" value="CARTILAGE ACIDIC PROTEIN 1"/>
    <property type="match status" value="1"/>
</dbReference>
<evidence type="ECO:0000313" key="5">
    <source>
        <dbReference type="Proteomes" id="UP000253383"/>
    </source>
</evidence>
<feature type="domain" description="ASPIC/UnbV" evidence="3">
    <location>
        <begin position="530"/>
        <end position="596"/>
    </location>
</feature>
<dbReference type="Gene3D" id="2.130.10.130">
    <property type="entry name" value="Integrin alpha, N-terminal"/>
    <property type="match status" value="3"/>
</dbReference>
<protein>
    <submittedName>
        <fullName evidence="4">RNA-binding protein</fullName>
    </submittedName>
</protein>
<proteinExistence type="predicted"/>
<dbReference type="SUPFAM" id="SSF69318">
    <property type="entry name" value="Integrin alpha N-terminal domain"/>
    <property type="match status" value="3"/>
</dbReference>
<dbReference type="EMBL" id="QOWE01000008">
    <property type="protein sequence ID" value="RCR69369.1"/>
    <property type="molecule type" value="Genomic_DNA"/>
</dbReference>
<gene>
    <name evidence="4" type="ORF">DUE52_10960</name>
</gene>
<evidence type="ECO:0000313" key="4">
    <source>
        <dbReference type="EMBL" id="RCR69369.1"/>
    </source>
</evidence>
<dbReference type="PANTHER" id="PTHR16026">
    <property type="entry name" value="CARTILAGE ACIDIC PROTEIN 1"/>
    <property type="match status" value="1"/>
</dbReference>
<keyword evidence="1 2" id="KW-0732">Signal</keyword>
<dbReference type="OrthoDB" id="1488345at2"/>
<dbReference type="InterPro" id="IPR027039">
    <property type="entry name" value="Crtac1"/>
</dbReference>
<reference evidence="4 5" key="1">
    <citation type="submission" date="2018-07" db="EMBL/GenBank/DDBJ databases">
        <title>Genome analysis of Larkinella rosea.</title>
        <authorList>
            <person name="Zhou Z."/>
            <person name="Wang G."/>
        </authorList>
    </citation>
    <scope>NUCLEOTIDE SEQUENCE [LARGE SCALE GENOMIC DNA]</scope>
    <source>
        <strain evidence="5">zzj9</strain>
    </source>
</reference>
<dbReference type="InterPro" id="IPR028994">
    <property type="entry name" value="Integrin_alpha_N"/>
</dbReference>
<dbReference type="Pfam" id="PF13517">
    <property type="entry name" value="FG-GAP_3"/>
    <property type="match status" value="4"/>
</dbReference>
<dbReference type="Pfam" id="PF07593">
    <property type="entry name" value="UnbV_ASPIC"/>
    <property type="match status" value="1"/>
</dbReference>
<dbReference type="InterPro" id="IPR013517">
    <property type="entry name" value="FG-GAP"/>
</dbReference>
<dbReference type="Proteomes" id="UP000253383">
    <property type="component" value="Unassembled WGS sequence"/>
</dbReference>
<dbReference type="RefSeq" id="WP_114406056.1">
    <property type="nucleotide sequence ID" value="NZ_QOWE01000008.1"/>
</dbReference>
<evidence type="ECO:0000259" key="3">
    <source>
        <dbReference type="Pfam" id="PF07593"/>
    </source>
</evidence>
<comment type="caution">
    <text evidence="4">The sequence shown here is derived from an EMBL/GenBank/DDBJ whole genome shotgun (WGS) entry which is preliminary data.</text>
</comment>